<feature type="region of interest" description="Disordered" evidence="1">
    <location>
        <begin position="17"/>
        <end position="50"/>
    </location>
</feature>
<protein>
    <submittedName>
        <fullName evidence="2">Uncharacterized protein</fullName>
    </submittedName>
</protein>
<organism evidence="2 3">
    <name type="scientific">Plantactinospora soyae</name>
    <dbReference type="NCBI Taxonomy" id="1544732"/>
    <lineage>
        <taxon>Bacteria</taxon>
        <taxon>Bacillati</taxon>
        <taxon>Actinomycetota</taxon>
        <taxon>Actinomycetes</taxon>
        <taxon>Micromonosporales</taxon>
        <taxon>Micromonosporaceae</taxon>
        <taxon>Plantactinospora</taxon>
    </lineage>
</organism>
<dbReference type="Proteomes" id="UP000649753">
    <property type="component" value="Unassembled WGS sequence"/>
</dbReference>
<feature type="compositionally biased region" description="Basic and acidic residues" evidence="1">
    <location>
        <begin position="24"/>
        <end position="40"/>
    </location>
</feature>
<proteinExistence type="predicted"/>
<dbReference type="RefSeq" id="WP_192765691.1">
    <property type="nucleotide sequence ID" value="NZ_JADBEB010000001.1"/>
</dbReference>
<gene>
    <name evidence="2" type="ORF">H4W31_001152</name>
</gene>
<comment type="caution">
    <text evidence="2">The sequence shown here is derived from an EMBL/GenBank/DDBJ whole genome shotgun (WGS) entry which is preliminary data.</text>
</comment>
<dbReference type="EMBL" id="JADBEB010000001">
    <property type="protein sequence ID" value="MBE1485514.1"/>
    <property type="molecule type" value="Genomic_DNA"/>
</dbReference>
<keyword evidence="3" id="KW-1185">Reference proteome</keyword>
<evidence type="ECO:0000313" key="3">
    <source>
        <dbReference type="Proteomes" id="UP000649753"/>
    </source>
</evidence>
<evidence type="ECO:0000256" key="1">
    <source>
        <dbReference type="SAM" id="MobiDB-lite"/>
    </source>
</evidence>
<dbReference type="AlphaFoldDB" id="A0A927M003"/>
<evidence type="ECO:0000313" key="2">
    <source>
        <dbReference type="EMBL" id="MBE1485514.1"/>
    </source>
</evidence>
<name>A0A927M003_9ACTN</name>
<sequence>MSVFGYCLFGVTPPYRDNGLVTSRKPDDLPAFRAERRDRQPSGPAPGSRP</sequence>
<accession>A0A927M003</accession>
<reference evidence="2" key="1">
    <citation type="submission" date="2020-10" db="EMBL/GenBank/DDBJ databases">
        <title>Sequencing the genomes of 1000 actinobacteria strains.</title>
        <authorList>
            <person name="Klenk H.-P."/>
        </authorList>
    </citation>
    <scope>NUCLEOTIDE SEQUENCE</scope>
    <source>
        <strain evidence="2">DSM 46832</strain>
    </source>
</reference>